<dbReference type="AlphaFoldDB" id="A0A0C2M098"/>
<reference evidence="1 2" key="1">
    <citation type="journal article" date="2014" name="Genome Biol. Evol.">
        <title>The genome of the myxosporean Thelohanellus kitauei shows adaptations to nutrient acquisition within its fish host.</title>
        <authorList>
            <person name="Yang Y."/>
            <person name="Xiong J."/>
            <person name="Zhou Z."/>
            <person name="Huo F."/>
            <person name="Miao W."/>
            <person name="Ran C."/>
            <person name="Liu Y."/>
            <person name="Zhang J."/>
            <person name="Feng J."/>
            <person name="Wang M."/>
            <person name="Wang M."/>
            <person name="Wang L."/>
            <person name="Yao B."/>
        </authorList>
    </citation>
    <scope>NUCLEOTIDE SEQUENCE [LARGE SCALE GENOMIC DNA]</scope>
    <source>
        <strain evidence="1">Wuqing</strain>
    </source>
</reference>
<dbReference type="InterPro" id="IPR018669">
    <property type="entry name" value="Toxin_HigB"/>
</dbReference>
<organism evidence="1 2">
    <name type="scientific">Thelohanellus kitauei</name>
    <name type="common">Myxosporean</name>
    <dbReference type="NCBI Taxonomy" id="669202"/>
    <lineage>
        <taxon>Eukaryota</taxon>
        <taxon>Metazoa</taxon>
        <taxon>Cnidaria</taxon>
        <taxon>Myxozoa</taxon>
        <taxon>Myxosporea</taxon>
        <taxon>Bivalvulida</taxon>
        <taxon>Platysporina</taxon>
        <taxon>Myxobolidae</taxon>
        <taxon>Thelohanellus</taxon>
    </lineage>
</organism>
<gene>
    <name evidence="1" type="ORF">RF11_11437</name>
</gene>
<dbReference type="GO" id="GO:0003723">
    <property type="term" value="F:RNA binding"/>
    <property type="evidence" value="ECO:0007669"/>
    <property type="project" value="InterPro"/>
</dbReference>
<proteinExistence type="predicted"/>
<name>A0A0C2M098_THEKT</name>
<dbReference type="GO" id="GO:0110001">
    <property type="term" value="C:toxin-antitoxin complex"/>
    <property type="evidence" value="ECO:0007669"/>
    <property type="project" value="InterPro"/>
</dbReference>
<dbReference type="GO" id="GO:0004519">
    <property type="term" value="F:endonuclease activity"/>
    <property type="evidence" value="ECO:0007669"/>
    <property type="project" value="InterPro"/>
</dbReference>
<evidence type="ECO:0000313" key="1">
    <source>
        <dbReference type="EMBL" id="KII60455.1"/>
    </source>
</evidence>
<dbReference type="OrthoDB" id="10513359at2759"/>
<evidence type="ECO:0000313" key="2">
    <source>
        <dbReference type="Proteomes" id="UP000031668"/>
    </source>
</evidence>
<dbReference type="Pfam" id="PF09907">
    <property type="entry name" value="HigB_toxin"/>
    <property type="match status" value="1"/>
</dbReference>
<accession>A0A0C2M098</accession>
<dbReference type="EMBL" id="JWZT01005615">
    <property type="protein sequence ID" value="KII60455.1"/>
    <property type="molecule type" value="Genomic_DNA"/>
</dbReference>
<protein>
    <submittedName>
        <fullName evidence="1">mRNA interferase HigB</fullName>
    </submittedName>
</protein>
<sequence length="118" mass="14123">MAGGEEIGLSACSHIVNSRRVKYNVSIMETGDMACMLYHEPLLMRRQDTIRMMQRPSMTPIVLDRMKYREKWWVIDIGGNNLRMMFFADFERGKIFVKHITTHAEYDRLTKYYREHKE</sequence>
<dbReference type="Proteomes" id="UP000031668">
    <property type="component" value="Unassembled WGS sequence"/>
</dbReference>
<comment type="caution">
    <text evidence="1">The sequence shown here is derived from an EMBL/GenBank/DDBJ whole genome shotgun (WGS) entry which is preliminary data.</text>
</comment>
<keyword evidence="2" id="KW-1185">Reference proteome</keyword>